<dbReference type="EMBL" id="BGZK01000158">
    <property type="protein sequence ID" value="GBP24155.1"/>
    <property type="molecule type" value="Genomic_DNA"/>
</dbReference>
<name>A0A4C1UCI2_EUMVA</name>
<dbReference type="Proteomes" id="UP000299102">
    <property type="component" value="Unassembled WGS sequence"/>
</dbReference>
<dbReference type="AlphaFoldDB" id="A0A4C1UCI2"/>
<comment type="caution">
    <text evidence="1">The sequence shown here is derived from an EMBL/GenBank/DDBJ whole genome shotgun (WGS) entry which is preliminary data.</text>
</comment>
<reference evidence="1 2" key="1">
    <citation type="journal article" date="2019" name="Commun. Biol.">
        <title>The bagworm genome reveals a unique fibroin gene that provides high tensile strength.</title>
        <authorList>
            <person name="Kono N."/>
            <person name="Nakamura H."/>
            <person name="Ohtoshi R."/>
            <person name="Tomita M."/>
            <person name="Numata K."/>
            <person name="Arakawa K."/>
        </authorList>
    </citation>
    <scope>NUCLEOTIDE SEQUENCE [LARGE SCALE GENOMIC DNA]</scope>
</reference>
<proteinExistence type="predicted"/>
<organism evidence="1 2">
    <name type="scientific">Eumeta variegata</name>
    <name type="common">Bagworm moth</name>
    <name type="synonym">Eumeta japonica</name>
    <dbReference type="NCBI Taxonomy" id="151549"/>
    <lineage>
        <taxon>Eukaryota</taxon>
        <taxon>Metazoa</taxon>
        <taxon>Ecdysozoa</taxon>
        <taxon>Arthropoda</taxon>
        <taxon>Hexapoda</taxon>
        <taxon>Insecta</taxon>
        <taxon>Pterygota</taxon>
        <taxon>Neoptera</taxon>
        <taxon>Endopterygota</taxon>
        <taxon>Lepidoptera</taxon>
        <taxon>Glossata</taxon>
        <taxon>Ditrysia</taxon>
        <taxon>Tineoidea</taxon>
        <taxon>Psychidae</taxon>
        <taxon>Oiketicinae</taxon>
        <taxon>Eumeta</taxon>
    </lineage>
</organism>
<evidence type="ECO:0008006" key="3">
    <source>
        <dbReference type="Google" id="ProtNLM"/>
    </source>
</evidence>
<accession>A0A4C1UCI2</accession>
<evidence type="ECO:0000313" key="1">
    <source>
        <dbReference type="EMBL" id="GBP24155.1"/>
    </source>
</evidence>
<sequence length="140" mass="15560">MGTTWPRVSIHSKIEYSRKKLMLCIWWDQTDGLLSHQNVSTSDYVSVAGAATALARQMIPDSVAHPAPGFDRVLSVFVSTHCPLYSPFRGPVFDNEPHLTIGSSLGSARSSYRDGILDYNSDPALHFKISLIFLSPYFLL</sequence>
<protein>
    <recommendedName>
        <fullName evidence="3">Mariner Mos1 transposase</fullName>
    </recommendedName>
</protein>
<evidence type="ECO:0000313" key="2">
    <source>
        <dbReference type="Proteomes" id="UP000299102"/>
    </source>
</evidence>
<gene>
    <name evidence="1" type="ORF">EVAR_10379_1</name>
</gene>
<keyword evidence="2" id="KW-1185">Reference proteome</keyword>